<evidence type="ECO:0000259" key="8">
    <source>
        <dbReference type="Pfam" id="PF02775"/>
    </source>
</evidence>
<dbReference type="Pfam" id="PF20169">
    <property type="entry name" value="DUF6537"/>
    <property type="match status" value="1"/>
</dbReference>
<dbReference type="Pfam" id="PF01558">
    <property type="entry name" value="POR"/>
    <property type="match status" value="1"/>
</dbReference>
<evidence type="ECO:0000256" key="4">
    <source>
        <dbReference type="ARBA" id="ARBA00023002"/>
    </source>
</evidence>
<dbReference type="Gene3D" id="3.40.50.970">
    <property type="match status" value="1"/>
</dbReference>
<dbReference type="Proteomes" id="UP001180737">
    <property type="component" value="Unassembled WGS sequence"/>
</dbReference>
<feature type="domain" description="Thiamine pyrophosphate enzyme TPP-binding" evidence="8">
    <location>
        <begin position="442"/>
        <end position="528"/>
    </location>
</feature>
<dbReference type="EMBL" id="JAVRFJ010000010">
    <property type="protein sequence ID" value="MDT0568529.1"/>
    <property type="molecule type" value="Genomic_DNA"/>
</dbReference>
<dbReference type="InterPro" id="IPR046667">
    <property type="entry name" value="DUF6537"/>
</dbReference>
<dbReference type="InterPro" id="IPR019752">
    <property type="entry name" value="Pyrv/ketoisovalerate_OxRed_cat"/>
</dbReference>
<evidence type="ECO:0000256" key="6">
    <source>
        <dbReference type="ARBA" id="ARBA00023014"/>
    </source>
</evidence>
<evidence type="ECO:0000256" key="2">
    <source>
        <dbReference type="ARBA" id="ARBA00022485"/>
    </source>
</evidence>
<organism evidence="10 11">
    <name type="scientific">Streptomyces gottesmaniae</name>
    <dbReference type="NCBI Taxonomy" id="3075518"/>
    <lineage>
        <taxon>Bacteria</taxon>
        <taxon>Bacillati</taxon>
        <taxon>Actinomycetota</taxon>
        <taxon>Actinomycetes</taxon>
        <taxon>Kitasatosporales</taxon>
        <taxon>Streptomycetaceae</taxon>
        <taxon>Streptomyces</taxon>
    </lineage>
</organism>
<dbReference type="SUPFAM" id="SSF52518">
    <property type="entry name" value="Thiamin diphosphate-binding fold (THDP-binding)"/>
    <property type="match status" value="2"/>
</dbReference>
<evidence type="ECO:0000256" key="1">
    <source>
        <dbReference type="ARBA" id="ARBA00022448"/>
    </source>
</evidence>
<proteinExistence type="predicted"/>
<dbReference type="InterPro" id="IPR029061">
    <property type="entry name" value="THDP-binding"/>
</dbReference>
<dbReference type="NCBIfam" id="NF009589">
    <property type="entry name" value="PRK13030.1"/>
    <property type="match status" value="1"/>
</dbReference>
<evidence type="ECO:0000256" key="3">
    <source>
        <dbReference type="ARBA" id="ARBA00022982"/>
    </source>
</evidence>
<feature type="domain" description="DUF6537" evidence="9">
    <location>
        <begin position="944"/>
        <end position="1137"/>
    </location>
</feature>
<dbReference type="InterPro" id="IPR051457">
    <property type="entry name" value="2-oxoacid:Fd_oxidoreductase"/>
</dbReference>
<protein>
    <submittedName>
        <fullName evidence="10">Indolepyruvate ferredoxin oxidoreductase family protein</fullName>
    </submittedName>
</protein>
<keyword evidence="2" id="KW-0004">4Fe-4S</keyword>
<comment type="caution">
    <text evidence="10">The sequence shown here is derived from an EMBL/GenBank/DDBJ whole genome shotgun (WGS) entry which is preliminary data.</text>
</comment>
<keyword evidence="2" id="KW-0479">Metal-binding</keyword>
<dbReference type="NCBIfam" id="NF009588">
    <property type="entry name" value="PRK13029.1"/>
    <property type="match status" value="1"/>
</dbReference>
<dbReference type="InterPro" id="IPR002880">
    <property type="entry name" value="Pyrv_Fd/Flavodoxin_OxRdtase_N"/>
</dbReference>
<evidence type="ECO:0000313" key="10">
    <source>
        <dbReference type="EMBL" id="MDT0568529.1"/>
    </source>
</evidence>
<dbReference type="SUPFAM" id="SSF52922">
    <property type="entry name" value="TK C-terminal domain-like"/>
    <property type="match status" value="1"/>
</dbReference>
<dbReference type="InterPro" id="IPR011766">
    <property type="entry name" value="TPP_enzyme_TPP-bd"/>
</dbReference>
<evidence type="ECO:0000313" key="11">
    <source>
        <dbReference type="Proteomes" id="UP001180737"/>
    </source>
</evidence>
<accession>A0ABU2YYQ1</accession>
<dbReference type="PANTHER" id="PTHR48084">
    <property type="entry name" value="2-OXOGLUTARATE OXIDOREDUCTASE SUBUNIT KORB-RELATED"/>
    <property type="match status" value="1"/>
</dbReference>
<keyword evidence="6" id="KW-0411">Iron-sulfur</keyword>
<dbReference type="PANTHER" id="PTHR48084:SF3">
    <property type="entry name" value="SUBUNIT OF PYRUVATE:FLAVODOXIN OXIDOREDUCTASE"/>
    <property type="match status" value="1"/>
</dbReference>
<dbReference type="Gene3D" id="3.40.920.10">
    <property type="entry name" value="Pyruvate-ferredoxin oxidoreductase, PFOR, domain III"/>
    <property type="match status" value="1"/>
</dbReference>
<keyword evidence="4" id="KW-0560">Oxidoreductase</keyword>
<dbReference type="Pfam" id="PF02775">
    <property type="entry name" value="TPP_enzyme_C"/>
    <property type="match status" value="1"/>
</dbReference>
<dbReference type="RefSeq" id="WP_033531012.1">
    <property type="nucleotide sequence ID" value="NZ_JAVRFJ010000010.1"/>
</dbReference>
<keyword evidence="3" id="KW-0249">Electron transport</keyword>
<gene>
    <name evidence="10" type="ORF">RM704_13800</name>
</gene>
<dbReference type="CDD" id="cd07034">
    <property type="entry name" value="TPP_PYR_PFOR_IOR-alpha_like"/>
    <property type="match status" value="1"/>
</dbReference>
<dbReference type="InterPro" id="IPR002869">
    <property type="entry name" value="Pyrv_flavodox_OxRed_cen"/>
</dbReference>
<dbReference type="SUPFAM" id="SSF53323">
    <property type="entry name" value="Pyruvate-ferredoxin oxidoreductase, PFOR, domain III"/>
    <property type="match status" value="1"/>
</dbReference>
<evidence type="ECO:0000259" key="9">
    <source>
        <dbReference type="Pfam" id="PF20169"/>
    </source>
</evidence>
<reference evidence="10" key="1">
    <citation type="submission" date="2024-05" db="EMBL/GenBank/DDBJ databases">
        <title>30 novel species of actinomycetes from the DSMZ collection.</title>
        <authorList>
            <person name="Nouioui I."/>
        </authorList>
    </citation>
    <scope>NUCLEOTIDE SEQUENCE</scope>
    <source>
        <strain evidence="10">DSM 3412</strain>
    </source>
</reference>
<dbReference type="InterPro" id="IPR009014">
    <property type="entry name" value="Transketo_C/PFOR_II"/>
</dbReference>
<evidence type="ECO:0000259" key="7">
    <source>
        <dbReference type="Pfam" id="PF01558"/>
    </source>
</evidence>
<keyword evidence="11" id="KW-1185">Reference proteome</keyword>
<feature type="domain" description="Pyruvate/ketoisovalerate oxidoreductase catalytic" evidence="7">
    <location>
        <begin position="717"/>
        <end position="901"/>
    </location>
</feature>
<evidence type="ECO:0000256" key="5">
    <source>
        <dbReference type="ARBA" id="ARBA00023004"/>
    </source>
</evidence>
<keyword evidence="1" id="KW-0813">Transport</keyword>
<keyword evidence="5" id="KW-0408">Iron</keyword>
<name>A0ABU2YYQ1_9ACTN</name>
<sequence length="1159" mass="125350">MDFSLDDRYTIRQGTAYLTGIQALVRMVRDNALSDRERGLRTGSLVSGYEGSPLAGYDMELARRKALFEGLDHVHLPGVNEELAATSVMGSQLADQAGSLKVDGVTGYWYGKSPGLDRASDALRHANLVGTHPRGGAVALAGDDPAGKSSSLPCASEYTLADLQMPTLYPADAQDVLEMGRHAVEMSRHTGLWSAMKITTAVADGACTATVHPDHAPAPELLPAGDHRPDAMLAGPNLINLERSQISQRLPRALAYAAAHCLNRVLTRTSEDRIGLVCAGKTYLDVRDALGRLGLGQDELERRGIRLLRLGMIWPLDPAEIRDFAHGLQEIIVVEEKRPFLEDALRNHLYGLPNAPVILGKTDDHGHELISPVGELDADQVAKALARRLGDVHGIESVQAWKDQLPRTRTALPLLTRTPYFCSGCPHNSSTKVPEDSIIGGGIGCHGMVLFTDDKQTGKVLGLTQMGGEGSQWLGIAPFVAENHFIQNIGDGTFTHSGSLALRAAVASGANITYKLLYNSTVAMTGGQDPVGALSLPRLIRLLLAEGVSKVVVTSEDVRRTRRQGLPSQVQIRDRDELVAIQKELSAVPGVTVLVHDQECAAEKRRKRKRGKAVTPRTRVMINERVCEGCGDCGEKSNCMSVHPVETEFGRKTRIHQSSCNLDYSCLKGDCPSFVTVTVGEEKPRRVRAADIAAEDIPVPELSVPAADFSLRITGIGGTGVVTVAQIIATAAVIDGRSVRSLDQTGLAQKGGAVVSDIRITDCEVSSKIPASGCDLYLVCDGLVGTDPIHLKVADPARTTVVASTAEVPTGKMVVDTGIRFPSAGQVRDSLASAARRHLGVDAAQMAERLFGHEQYANMLLVGVAWQLGQLPVSATALEHAISLNGAAAKTNIQAFRRGRQLVSDPAAIENLIRPEQPQAPAPVLPDATGVRELVKAAPGTELARLLDIRVPDLIDYADTEYARRYAEFVEQVRVRESATVPGPTTVSEAVARHLYKLMAYKDEYEVARLVLQAGLDETVSQEFGTDARYRIQLHPPILRAMGMKKKIGFGAASRPVFTALRAARRLRGTKLDVFGWHPVRRMERDLIAEYRTAIEHALPHLRPDTLDTVLQLAELPDQVRGYEQIKVANVATYRTDLTQAQADLNRLSNLSSVPAEPR</sequence>